<keyword evidence="3" id="KW-1185">Reference proteome</keyword>
<gene>
    <name evidence="2" type="ORF">KUDE01_026207</name>
</gene>
<dbReference type="Proteomes" id="UP001228049">
    <property type="component" value="Unassembled WGS sequence"/>
</dbReference>
<proteinExistence type="predicted"/>
<evidence type="ECO:0000256" key="1">
    <source>
        <dbReference type="SAM" id="MobiDB-lite"/>
    </source>
</evidence>
<keyword evidence="2" id="KW-0238">DNA-binding</keyword>
<evidence type="ECO:0000313" key="2">
    <source>
        <dbReference type="EMBL" id="KAK1880683.1"/>
    </source>
</evidence>
<keyword evidence="2" id="KW-0808">Transferase</keyword>
<organism evidence="2 3">
    <name type="scientific">Dissostichus eleginoides</name>
    <name type="common">Patagonian toothfish</name>
    <name type="synonym">Dissostichus amissus</name>
    <dbReference type="NCBI Taxonomy" id="100907"/>
    <lineage>
        <taxon>Eukaryota</taxon>
        <taxon>Metazoa</taxon>
        <taxon>Chordata</taxon>
        <taxon>Craniata</taxon>
        <taxon>Vertebrata</taxon>
        <taxon>Euteleostomi</taxon>
        <taxon>Actinopterygii</taxon>
        <taxon>Neopterygii</taxon>
        <taxon>Teleostei</taxon>
        <taxon>Neoteleostei</taxon>
        <taxon>Acanthomorphata</taxon>
        <taxon>Eupercaria</taxon>
        <taxon>Perciformes</taxon>
        <taxon>Notothenioidei</taxon>
        <taxon>Nototheniidae</taxon>
        <taxon>Dissostichus</taxon>
    </lineage>
</organism>
<feature type="region of interest" description="Disordered" evidence="1">
    <location>
        <begin position="86"/>
        <end position="125"/>
    </location>
</feature>
<dbReference type="GO" id="GO:0016301">
    <property type="term" value="F:kinase activity"/>
    <property type="evidence" value="ECO:0007669"/>
    <property type="project" value="UniProtKB-KW"/>
</dbReference>
<comment type="caution">
    <text evidence="2">The sequence shown here is derived from an EMBL/GenBank/DDBJ whole genome shotgun (WGS) entry which is preliminary data.</text>
</comment>
<name>A0AAD9ETC7_DISEL</name>
<dbReference type="AlphaFoldDB" id="A0AAD9ETC7"/>
<evidence type="ECO:0000313" key="3">
    <source>
        <dbReference type="Proteomes" id="UP001228049"/>
    </source>
</evidence>
<dbReference type="EMBL" id="JASDAP010000025">
    <property type="protein sequence ID" value="KAK1880683.1"/>
    <property type="molecule type" value="Genomic_DNA"/>
</dbReference>
<protein>
    <submittedName>
        <fullName evidence="2">Homeodomain-interacting protein kinase 1</fullName>
    </submittedName>
</protein>
<keyword evidence="2" id="KW-0371">Homeobox</keyword>
<keyword evidence="2" id="KW-0418">Kinase</keyword>
<accession>A0AAD9ETC7</accession>
<feature type="region of interest" description="Disordered" evidence="1">
    <location>
        <begin position="224"/>
        <end position="272"/>
    </location>
</feature>
<feature type="non-terminal residue" evidence="2">
    <location>
        <position position="272"/>
    </location>
</feature>
<feature type="compositionally biased region" description="Polar residues" evidence="1">
    <location>
        <begin position="261"/>
        <end position="272"/>
    </location>
</feature>
<dbReference type="GO" id="GO:0003677">
    <property type="term" value="F:DNA binding"/>
    <property type="evidence" value="ECO:0007669"/>
    <property type="project" value="UniProtKB-KW"/>
</dbReference>
<feature type="compositionally biased region" description="Polar residues" evidence="1">
    <location>
        <begin position="86"/>
        <end position="111"/>
    </location>
</feature>
<reference evidence="2" key="1">
    <citation type="submission" date="2023-04" db="EMBL/GenBank/DDBJ databases">
        <title>Chromosome-level genome of Chaenocephalus aceratus.</title>
        <authorList>
            <person name="Park H."/>
        </authorList>
    </citation>
    <scope>NUCLEOTIDE SEQUENCE</scope>
    <source>
        <strain evidence="2">DE</strain>
        <tissue evidence="2">Muscle</tissue>
    </source>
</reference>
<sequence length="272" mass="29809">MHNYPLRVIGNGIAYNPAQIILCGPRSIRQNTDMKERTSERSDRLMFVDLLFKMLELDANNRITPVRKSLAELTVCELPASVSTEKPSTCQQSLSQPHYRNSCPSTSTETLGSAGEKRSDDESTAAVTSGCTGRLNYISYIKGYEMLASTAVRSPSQNRKADDMWAPSKRVWPHKPQVAAQIRELHLTGGVKGRWLIMTATKGQIMEARGSGKVMNLPTLPMLIREGSPQSTTHASSSPKTESQARTLGSAGKKSDDESTGKTSFKTVTSEQ</sequence>
<feature type="compositionally biased region" description="Polar residues" evidence="1">
    <location>
        <begin position="228"/>
        <end position="247"/>
    </location>
</feature>